<dbReference type="Proteomes" id="UP000673434">
    <property type="component" value="Unassembled WGS sequence"/>
</dbReference>
<keyword evidence="2" id="KW-1185">Reference proteome</keyword>
<evidence type="ECO:0000313" key="1">
    <source>
        <dbReference type="EMBL" id="MBQ0600925.1"/>
    </source>
</evidence>
<organism evidence="1 2">
    <name type="scientific">Klebsiella oxytoca</name>
    <dbReference type="NCBI Taxonomy" id="571"/>
    <lineage>
        <taxon>Bacteria</taxon>
        <taxon>Pseudomonadati</taxon>
        <taxon>Pseudomonadota</taxon>
        <taxon>Gammaproteobacteria</taxon>
        <taxon>Enterobacterales</taxon>
        <taxon>Enterobacteriaceae</taxon>
        <taxon>Klebsiella/Raoultella group</taxon>
        <taxon>Klebsiella</taxon>
    </lineage>
</organism>
<sequence>MKISLENGVVLYVCHLTENGQRKTHNEAIAEAAVRCRNAAMGGTLLDDSLTPVAWYNAEGKRLVA</sequence>
<evidence type="ECO:0000313" key="2">
    <source>
        <dbReference type="Proteomes" id="UP000673434"/>
    </source>
</evidence>
<proteinExistence type="predicted"/>
<name>A0AAP2FJQ8_KLEOX</name>
<dbReference type="AlphaFoldDB" id="A0AAP2FJQ8"/>
<reference evidence="1 2" key="1">
    <citation type="submission" date="2021-03" db="EMBL/GenBank/DDBJ databases">
        <authorList>
            <person name="Stanton E."/>
        </authorList>
    </citation>
    <scope>NUCLEOTIDE SEQUENCE [LARGE SCALE GENOMIC DNA]</scope>
    <source>
        <strain evidence="1 2">2020EL-00037</strain>
    </source>
</reference>
<comment type="caution">
    <text evidence="1">The sequence shown here is derived from an EMBL/GenBank/DDBJ whole genome shotgun (WGS) entry which is preliminary data.</text>
</comment>
<dbReference type="EMBL" id="JAGKON010000013">
    <property type="protein sequence ID" value="MBQ0600925.1"/>
    <property type="molecule type" value="Genomic_DNA"/>
</dbReference>
<gene>
    <name evidence="1" type="ORF">J7S78_14090</name>
</gene>
<accession>A0AAP2FJQ8</accession>
<protein>
    <submittedName>
        <fullName evidence="1">Uncharacterized protein</fullName>
    </submittedName>
</protein>
<dbReference type="RefSeq" id="WP_210846326.1">
    <property type="nucleotide sequence ID" value="NZ_JAGKON010000013.1"/>
</dbReference>